<organism evidence="2 3">
    <name type="scientific">Autumnicola tepida</name>
    <dbReference type="NCBI Taxonomy" id="3075595"/>
    <lineage>
        <taxon>Bacteria</taxon>
        <taxon>Pseudomonadati</taxon>
        <taxon>Bacteroidota</taxon>
        <taxon>Flavobacteriia</taxon>
        <taxon>Flavobacteriales</taxon>
        <taxon>Flavobacteriaceae</taxon>
        <taxon>Autumnicola</taxon>
    </lineage>
</organism>
<evidence type="ECO:0000313" key="2">
    <source>
        <dbReference type="EMBL" id="MDT0642112.1"/>
    </source>
</evidence>
<comment type="caution">
    <text evidence="2">The sequence shown here is derived from an EMBL/GenBank/DDBJ whole genome shotgun (WGS) entry which is preliminary data.</text>
</comment>
<dbReference type="Proteomes" id="UP001262889">
    <property type="component" value="Unassembled WGS sequence"/>
</dbReference>
<dbReference type="RefSeq" id="WP_311533781.1">
    <property type="nucleotide sequence ID" value="NZ_JAVRHQ010000003.1"/>
</dbReference>
<name>A0ABU3C6Y6_9FLAO</name>
<keyword evidence="1" id="KW-0812">Transmembrane</keyword>
<keyword evidence="1" id="KW-0472">Membrane</keyword>
<evidence type="ECO:0000256" key="1">
    <source>
        <dbReference type="SAM" id="Phobius"/>
    </source>
</evidence>
<evidence type="ECO:0000313" key="3">
    <source>
        <dbReference type="Proteomes" id="UP001262889"/>
    </source>
</evidence>
<keyword evidence="3" id="KW-1185">Reference proteome</keyword>
<gene>
    <name evidence="2" type="ORF">RM553_04635</name>
</gene>
<accession>A0ABU3C6Y6</accession>
<sequence>MDTPSIIIGSTLLLLFVGPILYAIWMQNHKDKKRLKKLNEVGSTQKLKFDYTEISNTLLLGLDAQARKLVVIEPQNNMQFDIIDLNKIDNSKILKKAVPNADRSRGRERIVQISIELLENHGKDKVTEIMFYDEDGPEAADMAARLFLAERWEKLIHMNLSA</sequence>
<reference evidence="2 3" key="1">
    <citation type="submission" date="2023-09" db="EMBL/GenBank/DDBJ databases">
        <authorList>
            <person name="Rey-Velasco X."/>
        </authorList>
    </citation>
    <scope>NUCLEOTIDE SEQUENCE [LARGE SCALE GENOMIC DNA]</scope>
    <source>
        <strain evidence="2 3">F363</strain>
    </source>
</reference>
<keyword evidence="1" id="KW-1133">Transmembrane helix</keyword>
<protein>
    <submittedName>
        <fullName evidence="2">Uncharacterized protein</fullName>
    </submittedName>
</protein>
<feature type="transmembrane region" description="Helical" evidence="1">
    <location>
        <begin position="6"/>
        <end position="25"/>
    </location>
</feature>
<dbReference type="EMBL" id="JAVRHQ010000003">
    <property type="protein sequence ID" value="MDT0642112.1"/>
    <property type="molecule type" value="Genomic_DNA"/>
</dbReference>
<proteinExistence type="predicted"/>